<dbReference type="CDD" id="cd09917">
    <property type="entry name" value="F-box_SF"/>
    <property type="match status" value="1"/>
</dbReference>
<sequence length="532" mass="57854">MADQALPFDVLLVVMEHSCPRTIAALMRTCRALYRDSTGPRLLLRNGATLATDIDVLSFSAFMFASVPNGRFRHLRSLTVSKGGFSNDAVRMLASIVAHAELRLDSLALIDAEGVLSSGSPIWTGDEQAPRSALFDAFSSLATLKHIKMTSIDERAHRLLDHLPHTLVSADLAFDSPGAEWGALSDPETRNPIVRLGGSADTLEELSGAGFDVRPDAIGYDVVYPRVRRICASYKSGGAMPATAVYVHAFPGVESLALTAPRSLPWHDSGLTIMIERLEARAVREANRDDQVNYGSWQHLRVVEGTAADVWALGLVCHVPELRLHGDNTSSGFALGAGGLRDVLEDVRPESLALTVAGSHVFGSDGPLSRVLREPVSQCLQALDVELVFQPSEGDVEFARLLEDIFETMAALPLRFMKLTLNYGLIGGGYERTPQPGSSREYFCPLERLIVNTDLEKYAQRFVNAIPSMDNAEVVRSRDRKPHEYMLGPVGRDSPVPGAAWSDDGSESADREVMGELAELGFGNAVDEDEGW</sequence>
<dbReference type="AlphaFoldDB" id="A0A1M2VVK9"/>
<gene>
    <name evidence="2" type="ORF">TRAPUB_11931</name>
</gene>
<organism evidence="2 3">
    <name type="scientific">Trametes pubescens</name>
    <name type="common">White-rot fungus</name>
    <dbReference type="NCBI Taxonomy" id="154538"/>
    <lineage>
        <taxon>Eukaryota</taxon>
        <taxon>Fungi</taxon>
        <taxon>Dikarya</taxon>
        <taxon>Basidiomycota</taxon>
        <taxon>Agaricomycotina</taxon>
        <taxon>Agaricomycetes</taxon>
        <taxon>Polyporales</taxon>
        <taxon>Polyporaceae</taxon>
        <taxon>Trametes</taxon>
    </lineage>
</organism>
<dbReference type="OMA" id="EYFCPLE"/>
<proteinExistence type="predicted"/>
<accession>A0A1M2VVK9</accession>
<dbReference type="OrthoDB" id="2751407at2759"/>
<feature type="region of interest" description="Disordered" evidence="1">
    <location>
        <begin position="483"/>
        <end position="532"/>
    </location>
</feature>
<evidence type="ECO:0000256" key="1">
    <source>
        <dbReference type="SAM" id="MobiDB-lite"/>
    </source>
</evidence>
<dbReference type="Proteomes" id="UP000184267">
    <property type="component" value="Unassembled WGS sequence"/>
</dbReference>
<evidence type="ECO:0008006" key="4">
    <source>
        <dbReference type="Google" id="ProtNLM"/>
    </source>
</evidence>
<reference evidence="2 3" key="1">
    <citation type="submission" date="2016-10" db="EMBL/GenBank/DDBJ databases">
        <title>Genome sequence of the basidiomycete white-rot fungus Trametes pubescens.</title>
        <authorList>
            <person name="Makela M.R."/>
            <person name="Granchi Z."/>
            <person name="Peng M."/>
            <person name="De Vries R.P."/>
            <person name="Grigoriev I."/>
            <person name="Riley R."/>
            <person name="Hilden K."/>
        </authorList>
    </citation>
    <scope>NUCLEOTIDE SEQUENCE [LARGE SCALE GENOMIC DNA]</scope>
    <source>
        <strain evidence="2 3">FBCC735</strain>
    </source>
</reference>
<evidence type="ECO:0000313" key="2">
    <source>
        <dbReference type="EMBL" id="OJT11566.1"/>
    </source>
</evidence>
<evidence type="ECO:0000313" key="3">
    <source>
        <dbReference type="Proteomes" id="UP000184267"/>
    </source>
</evidence>
<name>A0A1M2VVK9_TRAPU</name>
<comment type="caution">
    <text evidence="2">The sequence shown here is derived from an EMBL/GenBank/DDBJ whole genome shotgun (WGS) entry which is preliminary data.</text>
</comment>
<dbReference type="EMBL" id="MNAD01000626">
    <property type="protein sequence ID" value="OJT11566.1"/>
    <property type="molecule type" value="Genomic_DNA"/>
</dbReference>
<keyword evidence="3" id="KW-1185">Reference proteome</keyword>
<protein>
    <recommendedName>
        <fullName evidence="4">F-box domain-containing protein</fullName>
    </recommendedName>
</protein>